<organism evidence="2 3">
    <name type="scientific">Burkholderia semiarida</name>
    <dbReference type="NCBI Taxonomy" id="2843303"/>
    <lineage>
        <taxon>Bacteria</taxon>
        <taxon>Pseudomonadati</taxon>
        <taxon>Pseudomonadota</taxon>
        <taxon>Betaproteobacteria</taxon>
        <taxon>Burkholderiales</taxon>
        <taxon>Burkholderiaceae</taxon>
        <taxon>Burkholderia</taxon>
        <taxon>Burkholderia cepacia complex</taxon>
    </lineage>
</organism>
<dbReference type="Pfam" id="PF03807">
    <property type="entry name" value="F420_oxidored"/>
    <property type="match status" value="1"/>
</dbReference>
<sequence length="36" mass="3616">MKKIAIVGAGQSGLQLGLGLLAAGHQVTILSNRTAQ</sequence>
<accession>A0ABW7LFA3</accession>
<name>A0ABW7LFA3_9BURK</name>
<comment type="caution">
    <text evidence="2">The sequence shown here is derived from an EMBL/GenBank/DDBJ whole genome shotgun (WGS) entry which is preliminary data.</text>
</comment>
<reference evidence="2 3" key="1">
    <citation type="submission" date="2024-10" db="EMBL/GenBank/DDBJ databases">
        <title>Burkholderia semiarida in Mexico.</title>
        <authorList>
            <person name="Estrada P."/>
        </authorList>
    </citation>
    <scope>NUCLEOTIDE SEQUENCE [LARGE SCALE GENOMIC DNA]</scope>
    <source>
        <strain evidence="2 3">CLM7-1</strain>
    </source>
</reference>
<keyword evidence="3" id="KW-1185">Reference proteome</keyword>
<evidence type="ECO:0000259" key="1">
    <source>
        <dbReference type="Pfam" id="PF03807"/>
    </source>
</evidence>
<dbReference type="Proteomes" id="UP001609186">
    <property type="component" value="Unassembled WGS sequence"/>
</dbReference>
<dbReference type="Gene3D" id="3.50.50.60">
    <property type="entry name" value="FAD/NAD(P)-binding domain"/>
    <property type="match status" value="1"/>
</dbReference>
<dbReference type="SUPFAM" id="SSF51905">
    <property type="entry name" value="FAD/NAD(P)-binding domain"/>
    <property type="match status" value="1"/>
</dbReference>
<proteinExistence type="predicted"/>
<dbReference type="InterPro" id="IPR028939">
    <property type="entry name" value="P5C_Rdtase_cat_N"/>
</dbReference>
<dbReference type="InterPro" id="IPR036188">
    <property type="entry name" value="FAD/NAD-bd_sf"/>
</dbReference>
<gene>
    <name evidence="2" type="ORF">ACGTRS_33295</name>
</gene>
<protein>
    <submittedName>
        <fullName evidence="2">NAD(P)-binding domain-containing protein</fullName>
    </submittedName>
</protein>
<dbReference type="EMBL" id="JBIMPM010000110">
    <property type="protein sequence ID" value="MFH5256114.1"/>
    <property type="molecule type" value="Genomic_DNA"/>
</dbReference>
<evidence type="ECO:0000313" key="3">
    <source>
        <dbReference type="Proteomes" id="UP001609186"/>
    </source>
</evidence>
<feature type="domain" description="Pyrroline-5-carboxylate reductase catalytic N-terminal" evidence="1">
    <location>
        <begin position="3"/>
        <end position="35"/>
    </location>
</feature>
<evidence type="ECO:0000313" key="2">
    <source>
        <dbReference type="EMBL" id="MFH5256114.1"/>
    </source>
</evidence>
<feature type="non-terminal residue" evidence="2">
    <location>
        <position position="36"/>
    </location>
</feature>
<dbReference type="RefSeq" id="WP_395132035.1">
    <property type="nucleotide sequence ID" value="NZ_JBIMPM010000110.1"/>
</dbReference>